<feature type="repeat" description="TPR" evidence="1">
    <location>
        <begin position="94"/>
        <end position="127"/>
    </location>
</feature>
<feature type="signal peptide" evidence="2">
    <location>
        <begin position="1"/>
        <end position="20"/>
    </location>
</feature>
<reference evidence="3 4" key="1">
    <citation type="submission" date="2017-04" db="EMBL/GenBank/DDBJ databases">
        <title>Genome Sequence of Marinobacter salarius strain SMR5 Isolated from a culture of the Diatom Skeletonema marinoi.</title>
        <authorList>
            <person name="Topel M."/>
            <person name="Pinder M.I.M."/>
            <person name="Johansson O.N."/>
            <person name="Kourtchenko O."/>
            <person name="Godhe A."/>
            <person name="Clarke A.K."/>
        </authorList>
    </citation>
    <scope>NUCLEOTIDE SEQUENCE [LARGE SCALE GENOMIC DNA]</scope>
    <source>
        <strain evidence="3 4">SMR5</strain>
    </source>
</reference>
<dbReference type="InterPro" id="IPR023614">
    <property type="entry name" value="Porin_dom_sf"/>
</dbReference>
<evidence type="ECO:0000256" key="1">
    <source>
        <dbReference type="PROSITE-ProRule" id="PRU00339"/>
    </source>
</evidence>
<dbReference type="STRING" id="1420917.AU15_05365"/>
<evidence type="ECO:0000256" key="2">
    <source>
        <dbReference type="SAM" id="SignalP"/>
    </source>
</evidence>
<evidence type="ECO:0000313" key="4">
    <source>
        <dbReference type="Proteomes" id="UP000193100"/>
    </source>
</evidence>
<organism evidence="3 4">
    <name type="scientific">Marinobacter salarius</name>
    <dbReference type="NCBI Taxonomy" id="1420917"/>
    <lineage>
        <taxon>Bacteria</taxon>
        <taxon>Pseudomonadati</taxon>
        <taxon>Pseudomonadota</taxon>
        <taxon>Gammaproteobacteria</taxon>
        <taxon>Pseudomonadales</taxon>
        <taxon>Marinobacteraceae</taxon>
        <taxon>Marinobacter</taxon>
    </lineage>
</organism>
<dbReference type="AlphaFoldDB" id="A0A1W6K4Q1"/>
<sequence length="438" mass="49244">MRRLLTIALVLCLALSTAHAQEHTTEAKTLFRAGIQAFNAGDLDEARRLLESAVSKGLSSRSLNYNLGVVYYKLGLYEEAEQTFRTLIPTRQKALAYYNIGLTALARENQNAATKAFQNVLASDPDDNLISLATRQLERLDPTMHAASPRKRWAGLVSIGGGYEDNVALFPDTAPRKLDSGFVETLAAASYYLYGDSSAGLRSDIKFYSRQYPSEHTFDLQVIQAGAKWVQKTAPGVISVGLGGDYIWRDRRSRERRARLMTGITTLDCPGPGARCLVRAEATQIFPLPGFDAYRGQMYRLDAHYRLRPGNWTAELKYRADYNDRDNLDTGEEFFSVSPERHGLDAGIEYDLTDQLSVEAGAGFRFSYYRTPHQLIVPEGRQTIRREDKRHTLSVGTTYRFSRRTSLSLDLDRIDNNSNIDRYSYDRHTVTASLAVGF</sequence>
<gene>
    <name evidence="3" type="ORF">MARSALSMR5_00287</name>
</gene>
<dbReference type="RefSeq" id="WP_157665564.1">
    <property type="nucleotide sequence ID" value="NZ_CP020931.1"/>
</dbReference>
<name>A0A1W6K4Q1_9GAMM</name>
<dbReference type="PROSITE" id="PS50005">
    <property type="entry name" value="TPR"/>
    <property type="match status" value="1"/>
</dbReference>
<accession>A0A1W6K4Q1</accession>
<dbReference type="Gene3D" id="1.25.40.10">
    <property type="entry name" value="Tetratricopeptide repeat domain"/>
    <property type="match status" value="1"/>
</dbReference>
<dbReference type="SUPFAM" id="SSF56935">
    <property type="entry name" value="Porins"/>
    <property type="match status" value="1"/>
</dbReference>
<dbReference type="SUPFAM" id="SSF48452">
    <property type="entry name" value="TPR-like"/>
    <property type="match status" value="1"/>
</dbReference>
<dbReference type="InterPro" id="IPR011990">
    <property type="entry name" value="TPR-like_helical_dom_sf"/>
</dbReference>
<proteinExistence type="predicted"/>
<dbReference type="Gene3D" id="2.40.160.10">
    <property type="entry name" value="Porin"/>
    <property type="match status" value="1"/>
</dbReference>
<dbReference type="InterPro" id="IPR018759">
    <property type="entry name" value="BBP2_2"/>
</dbReference>
<dbReference type="SMART" id="SM00028">
    <property type="entry name" value="TPR"/>
    <property type="match status" value="3"/>
</dbReference>
<dbReference type="GeneID" id="77254292"/>
<dbReference type="Pfam" id="PF10082">
    <property type="entry name" value="BBP2_2"/>
    <property type="match status" value="1"/>
</dbReference>
<keyword evidence="2" id="KW-0732">Signal</keyword>
<dbReference type="Proteomes" id="UP000193100">
    <property type="component" value="Chromosome"/>
</dbReference>
<keyword evidence="1" id="KW-0802">TPR repeat</keyword>
<feature type="chain" id="PRO_5013297880" evidence="2">
    <location>
        <begin position="21"/>
        <end position="438"/>
    </location>
</feature>
<dbReference type="InterPro" id="IPR019734">
    <property type="entry name" value="TPR_rpt"/>
</dbReference>
<evidence type="ECO:0000313" key="3">
    <source>
        <dbReference type="EMBL" id="ARM82388.1"/>
    </source>
</evidence>
<dbReference type="Pfam" id="PF13432">
    <property type="entry name" value="TPR_16"/>
    <property type="match status" value="1"/>
</dbReference>
<protein>
    <submittedName>
        <fullName evidence="3">Tetratricopeptide repeat protein</fullName>
    </submittedName>
</protein>
<dbReference type="EMBL" id="CP020931">
    <property type="protein sequence ID" value="ARM82388.1"/>
    <property type="molecule type" value="Genomic_DNA"/>
</dbReference>